<proteinExistence type="predicted"/>
<dbReference type="EMBL" id="CADCTW010000161">
    <property type="protein sequence ID" value="CAA9346690.1"/>
    <property type="molecule type" value="Genomic_DNA"/>
</dbReference>
<accession>A0A6J4M0D3</accession>
<protein>
    <submittedName>
        <fullName evidence="1">Uncharacterized protein</fullName>
    </submittedName>
</protein>
<reference evidence="1" key="1">
    <citation type="submission" date="2020-02" db="EMBL/GenBank/DDBJ databases">
        <authorList>
            <person name="Meier V. D."/>
        </authorList>
    </citation>
    <scope>NUCLEOTIDE SEQUENCE</scope>
    <source>
        <strain evidence="1">AVDCRST_MAG68</strain>
    </source>
</reference>
<dbReference type="AlphaFoldDB" id="A0A6J4M0D3"/>
<gene>
    <name evidence="1" type="ORF">AVDCRST_MAG68-3963</name>
</gene>
<sequence>MRFALVLGTVISLAAAGDAAAQRSVASTPVGSRVRITVPEVADGRDVKGGSRWTTGTLLSANWTRVSIKVDGQGEDSEYTVPFSAINDIQVSRGIARSGVAARRGLVRGGAVGTGIALLPLGFARMIMSGGGDNNNDREQFEGEPRCNRAETACKVFEPTASNALRNGAIGALVGGVVGYVVGSRHRETWEPLRNPRFGVIVAPGGVAVRVAAGR</sequence>
<evidence type="ECO:0000313" key="1">
    <source>
        <dbReference type="EMBL" id="CAA9346690.1"/>
    </source>
</evidence>
<organism evidence="1">
    <name type="scientific">uncultured Gemmatimonadota bacterium</name>
    <dbReference type="NCBI Taxonomy" id="203437"/>
    <lineage>
        <taxon>Bacteria</taxon>
        <taxon>Pseudomonadati</taxon>
        <taxon>Gemmatimonadota</taxon>
        <taxon>environmental samples</taxon>
    </lineage>
</organism>
<name>A0A6J4M0D3_9BACT</name>